<reference evidence="2 3" key="1">
    <citation type="journal article" date="2019" name="Environ. Microbiol.">
        <title>At the nexus of three kingdoms: the genome of the mycorrhizal fungus Gigaspora margarita provides insights into plant, endobacterial and fungal interactions.</title>
        <authorList>
            <person name="Venice F."/>
            <person name="Ghignone S."/>
            <person name="Salvioli di Fossalunga A."/>
            <person name="Amselem J."/>
            <person name="Novero M."/>
            <person name="Xianan X."/>
            <person name="Sedzielewska Toro K."/>
            <person name="Morin E."/>
            <person name="Lipzen A."/>
            <person name="Grigoriev I.V."/>
            <person name="Henrissat B."/>
            <person name="Martin F.M."/>
            <person name="Bonfante P."/>
        </authorList>
    </citation>
    <scope>NUCLEOTIDE SEQUENCE [LARGE SCALE GENOMIC DNA]</scope>
    <source>
        <strain evidence="2 3">BEG34</strain>
    </source>
</reference>
<dbReference type="InterPro" id="IPR056138">
    <property type="entry name" value="DUF7721"/>
</dbReference>
<dbReference type="AlphaFoldDB" id="A0A8H4AB11"/>
<gene>
    <name evidence="2" type="ORF">F8M41_000233</name>
</gene>
<dbReference type="OrthoDB" id="2290255at2759"/>
<dbReference type="PANTHER" id="PTHR39477:SF1">
    <property type="entry name" value="BETA-FLANKING PROTEIN"/>
    <property type="match status" value="1"/>
</dbReference>
<feature type="domain" description="DUF7721" evidence="1">
    <location>
        <begin position="26"/>
        <end position="101"/>
    </location>
</feature>
<organism evidence="2 3">
    <name type="scientific">Gigaspora margarita</name>
    <dbReference type="NCBI Taxonomy" id="4874"/>
    <lineage>
        <taxon>Eukaryota</taxon>
        <taxon>Fungi</taxon>
        <taxon>Fungi incertae sedis</taxon>
        <taxon>Mucoromycota</taxon>
        <taxon>Glomeromycotina</taxon>
        <taxon>Glomeromycetes</taxon>
        <taxon>Diversisporales</taxon>
        <taxon>Gigasporaceae</taxon>
        <taxon>Gigaspora</taxon>
    </lineage>
</organism>
<sequence>MDMLKNYAKNYAKEYMSDNGKFSFPQEHGHSDEDAEKYQKIAEKAHENLTSTGEHETEFDHEKVLNNHKKIYESDDVTEHSGEELGHAAAFEALKKVCSGEKYDKSELLSLAMSEAMKLWKKRQGGGGGGDGGGGQEEVLSGAASMAMKLMNKSGGAGGDGGGLSSMAMNYFK</sequence>
<evidence type="ECO:0000259" key="1">
    <source>
        <dbReference type="Pfam" id="PF24845"/>
    </source>
</evidence>
<comment type="caution">
    <text evidence="2">The sequence shown here is derived from an EMBL/GenBank/DDBJ whole genome shotgun (WGS) entry which is preliminary data.</text>
</comment>
<keyword evidence="3" id="KW-1185">Reference proteome</keyword>
<dbReference type="Proteomes" id="UP000439903">
    <property type="component" value="Unassembled WGS sequence"/>
</dbReference>
<dbReference type="Pfam" id="PF24845">
    <property type="entry name" value="DUF7721"/>
    <property type="match status" value="1"/>
</dbReference>
<dbReference type="EMBL" id="WTPW01001008">
    <property type="protein sequence ID" value="KAF0462942.1"/>
    <property type="molecule type" value="Genomic_DNA"/>
</dbReference>
<proteinExistence type="predicted"/>
<dbReference type="PANTHER" id="PTHR39477">
    <property type="entry name" value="CHROMOSOME 8, WHOLE GENOME SHOTGUN SEQUENCE"/>
    <property type="match status" value="1"/>
</dbReference>
<evidence type="ECO:0000313" key="2">
    <source>
        <dbReference type="EMBL" id="KAF0462942.1"/>
    </source>
</evidence>
<accession>A0A8H4AB11</accession>
<protein>
    <submittedName>
        <fullName evidence="2">Beta-flanking protein</fullName>
    </submittedName>
</protein>
<evidence type="ECO:0000313" key="3">
    <source>
        <dbReference type="Proteomes" id="UP000439903"/>
    </source>
</evidence>
<name>A0A8H4AB11_GIGMA</name>